<evidence type="ECO:0000256" key="3">
    <source>
        <dbReference type="HAMAP-Rule" id="MF_00026"/>
    </source>
</evidence>
<dbReference type="NCBIfam" id="NF003268">
    <property type="entry name" value="PRK04239.1"/>
    <property type="match status" value="1"/>
</dbReference>
<dbReference type="Pfam" id="PF01984">
    <property type="entry name" value="dsDNA_bind"/>
    <property type="match status" value="1"/>
</dbReference>
<dbReference type="InterPro" id="IPR036883">
    <property type="entry name" value="PDCD5-like_sf"/>
</dbReference>
<evidence type="ECO:0000256" key="4">
    <source>
        <dbReference type="SAM" id="Coils"/>
    </source>
</evidence>
<dbReference type="PIRSF" id="PIRSF015730">
    <property type="entry name" value="TFAR19"/>
    <property type="match status" value="1"/>
</dbReference>
<sequence length="112" mass="13660">MDLEEIKRRKLLEMQKKLEEQEKLQQLQEQQMQYQLQKQKILRQILTEEARSRLARIRMAKPEFAEQVELQLIQLAQMGRLPIPVTDEQLKLLLDRIHEATKKKREFKIIRK</sequence>
<feature type="coiled-coil region" evidence="4">
    <location>
        <begin position="1"/>
        <end position="44"/>
    </location>
</feature>
<comment type="similarity">
    <text evidence="1 3">Belongs to the PDCD5 family.</text>
</comment>
<protein>
    <recommendedName>
        <fullName evidence="3">DNA-binding protein Metig_0594</fullName>
    </recommendedName>
</protein>
<dbReference type="GO" id="GO:0003677">
    <property type="term" value="F:DNA binding"/>
    <property type="evidence" value="ECO:0007669"/>
    <property type="project" value="UniProtKB-UniRule"/>
</dbReference>
<dbReference type="PANTHER" id="PTHR10840">
    <property type="entry name" value="PROGRAMMED CELL DEATH PROTEIN 5"/>
    <property type="match status" value="1"/>
</dbReference>
<keyword evidence="2 3" id="KW-0238">DNA-binding</keyword>
<dbReference type="KEGG" id="mig:Metig_0594"/>
<reference evidence="5 6" key="1">
    <citation type="submission" date="2011-05" db="EMBL/GenBank/DDBJ databases">
        <title>Complete sequence of Methanotorris igneus Kol 5.</title>
        <authorList>
            <consortium name="US DOE Joint Genome Institute"/>
            <person name="Lucas S."/>
            <person name="Han J."/>
            <person name="Lapidus A."/>
            <person name="Cheng J.-F."/>
            <person name="Goodwin L."/>
            <person name="Pitluck S."/>
            <person name="Peters L."/>
            <person name="Mikhailova N."/>
            <person name="Chertkov O."/>
            <person name="Han C."/>
            <person name="Tapia R."/>
            <person name="Land M."/>
            <person name="Hauser L."/>
            <person name="Kyrpides N."/>
            <person name="Ivanova N."/>
            <person name="Pagani I."/>
            <person name="Sieprawska-Lupa M."/>
            <person name="Whitman W."/>
            <person name="Woyke T."/>
        </authorList>
    </citation>
    <scope>NUCLEOTIDE SEQUENCE [LARGE SCALE GENOMIC DNA]</scope>
    <source>
        <strain evidence="6">DSM 5666 / JCM 11834 / Kol 5</strain>
    </source>
</reference>
<name>F6BCD7_METIK</name>
<evidence type="ECO:0000256" key="2">
    <source>
        <dbReference type="ARBA" id="ARBA00023125"/>
    </source>
</evidence>
<dbReference type="AlphaFoldDB" id="F6BCD7"/>
<dbReference type="Gene3D" id="1.10.8.140">
    <property type="entry name" value="PDCD5-like"/>
    <property type="match status" value="1"/>
</dbReference>
<dbReference type="GeneID" id="10643432"/>
<dbReference type="STRING" id="880724.Metig_0594"/>
<evidence type="ECO:0000313" key="6">
    <source>
        <dbReference type="Proteomes" id="UP000009227"/>
    </source>
</evidence>
<dbReference type="Proteomes" id="UP000009227">
    <property type="component" value="Chromosome"/>
</dbReference>
<dbReference type="InterPro" id="IPR002836">
    <property type="entry name" value="PDCD5-like"/>
</dbReference>
<dbReference type="OrthoDB" id="7912at2157"/>
<gene>
    <name evidence="5" type="ordered locus">Metig_0594</name>
</gene>
<dbReference type="PANTHER" id="PTHR10840:SF0">
    <property type="entry name" value="PROGRAMMED CELL DEATH PROTEIN 5"/>
    <property type="match status" value="1"/>
</dbReference>
<organism evidence="6">
    <name type="scientific">Methanotorris igneus (strain DSM 5666 / JCM 11834 / Kol 5)</name>
    <dbReference type="NCBI Taxonomy" id="880724"/>
    <lineage>
        <taxon>Archaea</taxon>
        <taxon>Methanobacteriati</taxon>
        <taxon>Methanobacteriota</taxon>
        <taxon>Methanomada group</taxon>
        <taxon>Methanococci</taxon>
        <taxon>Methanococcales</taxon>
        <taxon>Methanocaldococcaceae</taxon>
        <taxon>Methanotorris</taxon>
    </lineage>
</organism>
<dbReference type="InterPro" id="IPR022889">
    <property type="entry name" value="DNA_bind_arc"/>
</dbReference>
<proteinExistence type="inferred from homology"/>
<dbReference type="HAMAP" id="MF_00026">
    <property type="entry name" value="dsDNA_bind"/>
    <property type="match status" value="1"/>
</dbReference>
<keyword evidence="4" id="KW-0175">Coiled coil</keyword>
<dbReference type="GO" id="GO:0005829">
    <property type="term" value="C:cytosol"/>
    <property type="evidence" value="ECO:0007669"/>
    <property type="project" value="TreeGrafter"/>
</dbReference>
<dbReference type="RefSeq" id="WP_013798755.1">
    <property type="nucleotide sequence ID" value="NC_015562.1"/>
</dbReference>
<dbReference type="SUPFAM" id="SSF46950">
    <property type="entry name" value="Double-stranded DNA-binding domain"/>
    <property type="match status" value="1"/>
</dbReference>
<evidence type="ECO:0000313" key="5">
    <source>
        <dbReference type="EMBL" id="AEF96148.1"/>
    </source>
</evidence>
<dbReference type="HOGENOM" id="CLU_122978_3_0_2"/>
<evidence type="ECO:0000256" key="1">
    <source>
        <dbReference type="ARBA" id="ARBA00010490"/>
    </source>
</evidence>
<accession>F6BCD7</accession>
<dbReference type="EMBL" id="CP002737">
    <property type="protein sequence ID" value="AEF96148.1"/>
    <property type="molecule type" value="Genomic_DNA"/>
</dbReference>
<keyword evidence="6" id="KW-1185">Reference proteome</keyword>